<name>A0A1L6MV03_9BACT</name>
<evidence type="ECO:0000313" key="1">
    <source>
        <dbReference type="EMBL" id="APR99343.1"/>
    </source>
</evidence>
<organism evidence="1 2">
    <name type="scientific">Pajaroellobacter abortibovis</name>
    <dbReference type="NCBI Taxonomy" id="1882918"/>
    <lineage>
        <taxon>Bacteria</taxon>
        <taxon>Pseudomonadati</taxon>
        <taxon>Myxococcota</taxon>
        <taxon>Polyangia</taxon>
        <taxon>Polyangiales</taxon>
        <taxon>Polyangiaceae</taxon>
    </lineage>
</organism>
<protein>
    <submittedName>
        <fullName evidence="1">Uncharacterized protein</fullName>
    </submittedName>
</protein>
<dbReference type="EMBL" id="CP016908">
    <property type="protein sequence ID" value="APR99343.1"/>
    <property type="molecule type" value="Genomic_DNA"/>
</dbReference>
<sequence>MNAIGTNNATILINVDRKSNIMIRMIRIAVELPKMMSSSNLMHAGFNTLYIVDQQRSADPFWQLGLKGG</sequence>
<dbReference type="Proteomes" id="UP000185544">
    <property type="component" value="Chromosome"/>
</dbReference>
<dbReference type="KEGG" id="pabo:BCY86_00610"/>
<reference evidence="1 2" key="1">
    <citation type="submission" date="2016-08" db="EMBL/GenBank/DDBJ databases">
        <title>Identification and validation of antigenic proteins from Pajaroellobacter abortibovis using de-novo genome sequence assembly and reverse vaccinology.</title>
        <authorList>
            <person name="Welly B.T."/>
            <person name="Miller M.R."/>
            <person name="Stott J.L."/>
            <person name="Blanchard M.T."/>
            <person name="Islas-Trejo A.D."/>
            <person name="O'Rourke S.M."/>
            <person name="Young A.E."/>
            <person name="Medrano J.F."/>
            <person name="Van Eenennaam A.L."/>
        </authorList>
    </citation>
    <scope>NUCLEOTIDE SEQUENCE [LARGE SCALE GENOMIC DNA]</scope>
    <source>
        <strain evidence="1 2">BTF92-0548A/99-0131</strain>
    </source>
</reference>
<evidence type="ECO:0000313" key="2">
    <source>
        <dbReference type="Proteomes" id="UP000185544"/>
    </source>
</evidence>
<proteinExistence type="predicted"/>
<dbReference type="AlphaFoldDB" id="A0A1L6MV03"/>
<accession>A0A1L6MV03</accession>
<gene>
    <name evidence="1" type="ORF">BCY86_00610</name>
</gene>
<keyword evidence="2" id="KW-1185">Reference proteome</keyword>